<dbReference type="Proteomes" id="UP001295423">
    <property type="component" value="Unassembled WGS sequence"/>
</dbReference>
<gene>
    <name evidence="3" type="ORF">CYCCA115_LOCUS530</name>
</gene>
<proteinExistence type="predicted"/>
<organism evidence="3 4">
    <name type="scientific">Cylindrotheca closterium</name>
    <dbReference type="NCBI Taxonomy" id="2856"/>
    <lineage>
        <taxon>Eukaryota</taxon>
        <taxon>Sar</taxon>
        <taxon>Stramenopiles</taxon>
        <taxon>Ochrophyta</taxon>
        <taxon>Bacillariophyta</taxon>
        <taxon>Bacillariophyceae</taxon>
        <taxon>Bacillariophycidae</taxon>
        <taxon>Bacillariales</taxon>
        <taxon>Bacillariaceae</taxon>
        <taxon>Cylindrotheca</taxon>
    </lineage>
</organism>
<name>A0AAD2CCD4_9STRA</name>
<evidence type="ECO:0000313" key="3">
    <source>
        <dbReference type="EMBL" id="CAJ1908999.1"/>
    </source>
</evidence>
<feature type="region of interest" description="Disordered" evidence="1">
    <location>
        <begin position="119"/>
        <end position="139"/>
    </location>
</feature>
<dbReference type="AlphaFoldDB" id="A0AAD2CCD4"/>
<evidence type="ECO:0008006" key="5">
    <source>
        <dbReference type="Google" id="ProtNLM"/>
    </source>
</evidence>
<reference evidence="3" key="1">
    <citation type="submission" date="2023-08" db="EMBL/GenBank/DDBJ databases">
        <authorList>
            <person name="Audoor S."/>
            <person name="Bilcke G."/>
        </authorList>
    </citation>
    <scope>NUCLEOTIDE SEQUENCE</scope>
</reference>
<feature type="signal peptide" evidence="2">
    <location>
        <begin position="1"/>
        <end position="18"/>
    </location>
</feature>
<comment type="caution">
    <text evidence="3">The sequence shown here is derived from an EMBL/GenBank/DDBJ whole genome shotgun (WGS) entry which is preliminary data.</text>
</comment>
<feature type="chain" id="PRO_5042129305" description="PSI-J" evidence="2">
    <location>
        <begin position="19"/>
        <end position="139"/>
    </location>
</feature>
<protein>
    <recommendedName>
        <fullName evidence="5">PSI-J</fullName>
    </recommendedName>
</protein>
<evidence type="ECO:0000256" key="2">
    <source>
        <dbReference type="SAM" id="SignalP"/>
    </source>
</evidence>
<sequence>MWKVTLIASLCLFAQAFAFSPLHQTRSDGIQFPSAQLETPENHPLTSARFPNALIPSLAGLSTGLVGFVTKVLAEEDYELAELPPPYIPALFGVVLIAGVGVLTASLGDVMTEEASLGMQSGAQAKKEIERSRSSYFKR</sequence>
<evidence type="ECO:0000256" key="1">
    <source>
        <dbReference type="SAM" id="MobiDB-lite"/>
    </source>
</evidence>
<accession>A0AAD2CCD4</accession>
<evidence type="ECO:0000313" key="4">
    <source>
        <dbReference type="Proteomes" id="UP001295423"/>
    </source>
</evidence>
<dbReference type="EMBL" id="CAKOGP040000001">
    <property type="protein sequence ID" value="CAJ1908999.1"/>
    <property type="molecule type" value="Genomic_DNA"/>
</dbReference>
<keyword evidence="2" id="KW-0732">Signal</keyword>
<keyword evidence="4" id="KW-1185">Reference proteome</keyword>